<dbReference type="SMART" id="SM00868">
    <property type="entry name" value="zf-AD"/>
    <property type="match status" value="3"/>
</dbReference>
<evidence type="ECO:0000313" key="10">
    <source>
        <dbReference type="EMBL" id="KAF9408063.1"/>
    </source>
</evidence>
<dbReference type="SMART" id="SM00355">
    <property type="entry name" value="ZnF_C2H2"/>
    <property type="match status" value="17"/>
</dbReference>
<feature type="compositionally biased region" description="Basic and acidic residues" evidence="7">
    <location>
        <begin position="665"/>
        <end position="679"/>
    </location>
</feature>
<dbReference type="GO" id="GO:0008270">
    <property type="term" value="F:zinc ion binding"/>
    <property type="evidence" value="ECO:0007669"/>
    <property type="project" value="UniProtKB-UniRule"/>
</dbReference>
<feature type="binding site" evidence="6">
    <location>
        <position position="121"/>
    </location>
    <ligand>
        <name>Zn(2+)</name>
        <dbReference type="ChEBI" id="CHEBI:29105"/>
    </ligand>
</feature>
<feature type="binding site" evidence="6">
    <location>
        <position position="620"/>
    </location>
    <ligand>
        <name>Zn(2+)</name>
        <dbReference type="ChEBI" id="CHEBI:29105"/>
    </ligand>
</feature>
<feature type="domain" description="C2H2-type" evidence="8">
    <location>
        <begin position="753"/>
        <end position="780"/>
    </location>
</feature>
<feature type="domain" description="C2H2-type" evidence="8">
    <location>
        <begin position="411"/>
        <end position="438"/>
    </location>
</feature>
<dbReference type="Gene3D" id="3.30.160.60">
    <property type="entry name" value="Classic Zinc Finger"/>
    <property type="match status" value="10"/>
</dbReference>
<feature type="domain" description="C2H2-type" evidence="8">
    <location>
        <begin position="383"/>
        <end position="410"/>
    </location>
</feature>
<evidence type="ECO:0000256" key="1">
    <source>
        <dbReference type="ARBA" id="ARBA00022723"/>
    </source>
</evidence>
<feature type="domain" description="C2H2-type" evidence="8">
    <location>
        <begin position="808"/>
        <end position="836"/>
    </location>
</feature>
<keyword evidence="2" id="KW-0677">Repeat</keyword>
<dbReference type="EMBL" id="JACKWZ010000410">
    <property type="protein sequence ID" value="KAF9408063.1"/>
    <property type="molecule type" value="Genomic_DNA"/>
</dbReference>
<feature type="domain" description="C2H2-type" evidence="8">
    <location>
        <begin position="998"/>
        <end position="1027"/>
    </location>
</feature>
<feature type="domain" description="ZAD" evidence="9">
    <location>
        <begin position="572"/>
        <end position="644"/>
    </location>
</feature>
<feature type="domain" description="ZAD" evidence="9">
    <location>
        <begin position="76"/>
        <end position="145"/>
    </location>
</feature>
<dbReference type="PROSITE" id="PS00028">
    <property type="entry name" value="ZINC_FINGER_C2H2_1"/>
    <property type="match status" value="9"/>
</dbReference>
<feature type="binding site" evidence="6">
    <location>
        <position position="617"/>
    </location>
    <ligand>
        <name>Zn(2+)</name>
        <dbReference type="ChEBI" id="CHEBI:29105"/>
    </ligand>
</feature>
<keyword evidence="1 6" id="KW-0479">Metal-binding</keyword>
<dbReference type="Pfam" id="PF00096">
    <property type="entry name" value="zf-C2H2"/>
    <property type="match status" value="2"/>
</dbReference>
<keyword evidence="11" id="KW-1185">Reference proteome</keyword>
<feature type="binding site" evidence="6">
    <location>
        <position position="81"/>
    </location>
    <ligand>
        <name>Zn(2+)</name>
        <dbReference type="ChEBI" id="CHEBI:29105"/>
    </ligand>
</feature>
<feature type="compositionally biased region" description="Acidic residues" evidence="7">
    <location>
        <begin position="652"/>
        <end position="661"/>
    </location>
</feature>
<feature type="domain" description="C2H2-type" evidence="8">
    <location>
        <begin position="781"/>
        <end position="808"/>
    </location>
</feature>
<feature type="binding site" evidence="6">
    <location>
        <position position="78"/>
    </location>
    <ligand>
        <name>Zn(2+)</name>
        <dbReference type="ChEBI" id="CHEBI:29105"/>
    </ligand>
</feature>
<sequence>MLDPCVKRLKRQIVLKPLRVTPLCVWMSATHPNNYSKGDGDSLDYEVETIMRTHNKLCTKTSRLSTGTSERQYSCDQCRICLEDGEIPIFGENDISIDIAEFGQIKIEKDENLPMFICENCMSLLEGAILFRKTAKLSEEKLNKHRHEASLKSEDFGRKNEEENDIKTEYLEFDYSSDSNIEIVDFECKKEFYNEDSTSQNLTISEGQESEDIKDFCIETDNFDESIIDVDDGPESELSEQPTQKGNTKECEVCLEMVPHFKYEDHLQEHRKKYVDTCNKRNAKVECKHCGKCVSKTYIKLHMRILHGTPEEQAERQIKCELCDRSFNRNYYADHVKRVHGSTNKNIDQKQSKCIECPVCYKEIKESKYEAHVAWHGGRLKQLICDKCGKVFKHPSAFKTHCLTHGSELKYKCQFCPYRGLHQALLKIHVRTHTGDYNYKCTECPARFITKSNLSKHLQRHKAPSNFKCEVCGRCFYSKRDLDKHAKCVHMSLKTHVCDICGKGFGHRDNLLSHQLKTHKKDKTGRKGRMPSYLKVDLQNSRNKTKISPTEYLTTIYENKNKRLKLSENMSSKCRICLKEGVVPIFGTEDTAFIQETLLVVANVDVKENNENPKFLCDMCHEFIKAAVLFRKIAKDTEQFLQQPVKEEVVDDLPFDNDGDASDGSNHESKPTGDWDIEDNSKVKAEKQIKIKYTPKVTCNICHKVINRSYYKEHMTMHDPDHKKYICDVCGKSFRLRCAYHNHSLRHGKEFPYKCQLCPYQGRYSELLKTHMRTHTGDYRYMCTECPARFLFKSNLNSHALKHKEPQLQCDACKRAFHTKLMLQRHYEADHLGIKNHVCNICGKAFGYRNAMMKHQRHVHKRAKLLFGRMPAYLEAQHAQNAVGNLKIMKSRNKCRICLKEGIKPIFTTNSDSNNIAEAIRTFGGIEVSENDDYPKYLCTTCHNFLQNALAFRKSAQETDTLLRQTTILDSSEESDEVDDAVNDTFEPEILEQKHNSYSCKLCNLSFKSFDELLAHKNSRNHKKVRIQCPLCFRLLTAQLYKKHLARHQSASHLVCDICGKLYRKDNLVRHLQDCGNKYGTRKALMRHELRVHKRDKMAKGRMPLYLQAEYQKHDEVVE</sequence>
<dbReference type="GO" id="GO:0005634">
    <property type="term" value="C:nucleus"/>
    <property type="evidence" value="ECO:0007669"/>
    <property type="project" value="InterPro"/>
</dbReference>
<evidence type="ECO:0000313" key="11">
    <source>
        <dbReference type="Proteomes" id="UP000648187"/>
    </source>
</evidence>
<dbReference type="PANTHER" id="PTHR24379">
    <property type="entry name" value="KRAB AND ZINC FINGER DOMAIN-CONTAINING"/>
    <property type="match status" value="1"/>
</dbReference>
<dbReference type="InterPro" id="IPR036236">
    <property type="entry name" value="Znf_C2H2_sf"/>
</dbReference>
<dbReference type="InterPro" id="IPR012934">
    <property type="entry name" value="Znf_AD"/>
</dbReference>
<gene>
    <name evidence="10" type="ORF">HW555_012125</name>
</gene>
<feature type="binding site" evidence="6">
    <location>
        <position position="898"/>
    </location>
    <ligand>
        <name>Zn(2+)</name>
        <dbReference type="ChEBI" id="CHEBI:29105"/>
    </ligand>
</feature>
<feature type="domain" description="C2H2-type" evidence="8">
    <location>
        <begin position="725"/>
        <end position="752"/>
    </location>
</feature>
<organism evidence="10 11">
    <name type="scientific">Spodoptera exigua</name>
    <name type="common">Beet armyworm</name>
    <name type="synonym">Noctua fulgens</name>
    <dbReference type="NCBI Taxonomy" id="7107"/>
    <lineage>
        <taxon>Eukaryota</taxon>
        <taxon>Metazoa</taxon>
        <taxon>Ecdysozoa</taxon>
        <taxon>Arthropoda</taxon>
        <taxon>Hexapoda</taxon>
        <taxon>Insecta</taxon>
        <taxon>Pterygota</taxon>
        <taxon>Neoptera</taxon>
        <taxon>Endopterygota</taxon>
        <taxon>Lepidoptera</taxon>
        <taxon>Glossata</taxon>
        <taxon>Ditrysia</taxon>
        <taxon>Noctuoidea</taxon>
        <taxon>Noctuidae</taxon>
        <taxon>Amphipyrinae</taxon>
        <taxon>Spodoptera</taxon>
    </lineage>
</organism>
<reference evidence="10" key="1">
    <citation type="submission" date="2020-08" db="EMBL/GenBank/DDBJ databases">
        <title>Spodoptera exigua strain:BAW_Kor-Di-RS1 Genome sequencing and assembly.</title>
        <authorList>
            <person name="Kim J."/>
            <person name="Nam H.Y."/>
            <person name="Kwon M."/>
            <person name="Choi J.H."/>
            <person name="Cho S.R."/>
            <person name="Kim G.-H."/>
        </authorList>
    </citation>
    <scope>NUCLEOTIDE SEQUENCE</scope>
    <source>
        <strain evidence="10">BAW_Kor-Di-RS1</strain>
        <tissue evidence="10">Whole-body</tissue>
    </source>
</reference>
<proteinExistence type="predicted"/>
<feature type="domain" description="C2H2-type" evidence="8">
    <location>
        <begin position="439"/>
        <end position="466"/>
    </location>
</feature>
<evidence type="ECO:0000259" key="8">
    <source>
        <dbReference type="PROSITE" id="PS50157"/>
    </source>
</evidence>
<keyword evidence="3 5" id="KW-0863">Zinc-finger</keyword>
<accession>A0A835KZX8</accession>
<feature type="binding site" evidence="6">
    <location>
        <position position="118"/>
    </location>
    <ligand>
        <name>Zn(2+)</name>
        <dbReference type="ChEBI" id="CHEBI:29105"/>
    </ligand>
</feature>
<dbReference type="PANTHER" id="PTHR24379:SF121">
    <property type="entry name" value="C2H2-TYPE DOMAIN-CONTAINING PROTEIN"/>
    <property type="match status" value="1"/>
</dbReference>
<feature type="binding site" evidence="6">
    <location>
        <position position="574"/>
    </location>
    <ligand>
        <name>Zn(2+)</name>
        <dbReference type="ChEBI" id="CHEBI:29105"/>
    </ligand>
</feature>
<dbReference type="InterPro" id="IPR013087">
    <property type="entry name" value="Znf_C2H2_type"/>
</dbReference>
<evidence type="ECO:0000256" key="7">
    <source>
        <dbReference type="SAM" id="MobiDB-lite"/>
    </source>
</evidence>
<dbReference type="Gene3D" id="3.40.1800.20">
    <property type="match status" value="2"/>
</dbReference>
<dbReference type="Pfam" id="PF13912">
    <property type="entry name" value="zf-C2H2_6"/>
    <property type="match status" value="2"/>
</dbReference>
<dbReference type="PROSITE" id="PS51915">
    <property type="entry name" value="ZAD"/>
    <property type="match status" value="3"/>
</dbReference>
<feature type="domain" description="C2H2-type" evidence="8">
    <location>
        <begin position="837"/>
        <end position="865"/>
    </location>
</feature>
<feature type="domain" description="C2H2-type" evidence="8">
    <location>
        <begin position="467"/>
        <end position="495"/>
    </location>
</feature>
<protein>
    <submittedName>
        <fullName evidence="10">Uncharacterized protein</fullName>
    </submittedName>
</protein>
<feature type="region of interest" description="Disordered" evidence="7">
    <location>
        <begin position="652"/>
        <end position="679"/>
    </location>
</feature>
<dbReference type="Pfam" id="PF07776">
    <property type="entry name" value="zf-AD"/>
    <property type="match status" value="3"/>
</dbReference>
<dbReference type="Proteomes" id="UP000648187">
    <property type="component" value="Unassembled WGS sequence"/>
</dbReference>
<evidence type="ECO:0000256" key="5">
    <source>
        <dbReference type="PROSITE-ProRule" id="PRU00042"/>
    </source>
</evidence>
<evidence type="ECO:0000256" key="6">
    <source>
        <dbReference type="PROSITE-ProRule" id="PRU01263"/>
    </source>
</evidence>
<feature type="binding site" evidence="6">
    <location>
        <position position="895"/>
    </location>
    <ligand>
        <name>Zn(2+)</name>
        <dbReference type="ChEBI" id="CHEBI:29105"/>
    </ligand>
</feature>
<feature type="domain" description="C2H2-type" evidence="8">
    <location>
        <begin position="496"/>
        <end position="524"/>
    </location>
</feature>
<name>A0A835KZX8_SPOEX</name>
<feature type="binding site" evidence="6">
    <location>
        <position position="942"/>
    </location>
    <ligand>
        <name>Zn(2+)</name>
        <dbReference type="ChEBI" id="CHEBI:29105"/>
    </ligand>
</feature>
<evidence type="ECO:0000256" key="2">
    <source>
        <dbReference type="ARBA" id="ARBA00022737"/>
    </source>
</evidence>
<keyword evidence="4 6" id="KW-0862">Zinc</keyword>
<dbReference type="SUPFAM" id="SSF57667">
    <property type="entry name" value="beta-beta-alpha zinc fingers"/>
    <property type="match status" value="7"/>
</dbReference>
<comment type="caution">
    <text evidence="10">The sequence shown here is derived from an EMBL/GenBank/DDBJ whole genome shotgun (WGS) entry which is preliminary data.</text>
</comment>
<evidence type="ECO:0000256" key="4">
    <source>
        <dbReference type="ARBA" id="ARBA00022833"/>
    </source>
</evidence>
<dbReference type="AlphaFoldDB" id="A0A835KZX8"/>
<feature type="domain" description="ZAD" evidence="9">
    <location>
        <begin position="893"/>
        <end position="966"/>
    </location>
</feature>
<dbReference type="PROSITE" id="PS50157">
    <property type="entry name" value="ZINC_FINGER_C2H2_2"/>
    <property type="match status" value="11"/>
</dbReference>
<dbReference type="SUPFAM" id="SSF57716">
    <property type="entry name" value="Glucocorticoid receptor-like (DNA-binding domain)"/>
    <property type="match status" value="3"/>
</dbReference>
<feature type="binding site" evidence="6">
    <location>
        <position position="939"/>
    </location>
    <ligand>
        <name>Zn(2+)</name>
        <dbReference type="ChEBI" id="CHEBI:29105"/>
    </ligand>
</feature>
<feature type="binding site" evidence="6">
    <location>
        <position position="577"/>
    </location>
    <ligand>
        <name>Zn(2+)</name>
        <dbReference type="ChEBI" id="CHEBI:29105"/>
    </ligand>
</feature>
<evidence type="ECO:0000256" key="3">
    <source>
        <dbReference type="ARBA" id="ARBA00022771"/>
    </source>
</evidence>
<evidence type="ECO:0000259" key="9">
    <source>
        <dbReference type="PROSITE" id="PS51915"/>
    </source>
</evidence>